<evidence type="ECO:0000256" key="3">
    <source>
        <dbReference type="ARBA" id="ARBA00022692"/>
    </source>
</evidence>
<evidence type="ECO:0000313" key="13">
    <source>
        <dbReference type="EMBL" id="QBX55302.1"/>
    </source>
</evidence>
<evidence type="ECO:0008006" key="15">
    <source>
        <dbReference type="Google" id="ProtNLM"/>
    </source>
</evidence>
<evidence type="ECO:0000259" key="11">
    <source>
        <dbReference type="Pfam" id="PF04234"/>
    </source>
</evidence>
<evidence type="ECO:0000256" key="9">
    <source>
        <dbReference type="SAM" id="Phobius"/>
    </source>
</evidence>
<feature type="transmembrane region" description="Helical" evidence="9">
    <location>
        <begin position="260"/>
        <end position="281"/>
    </location>
</feature>
<dbReference type="GO" id="GO:0046688">
    <property type="term" value="P:response to copper ion"/>
    <property type="evidence" value="ECO:0007669"/>
    <property type="project" value="InterPro"/>
</dbReference>
<protein>
    <recommendedName>
        <fullName evidence="15">Copper resistance protein CopC</fullName>
    </recommendedName>
</protein>
<dbReference type="InterPro" id="IPR032694">
    <property type="entry name" value="CopC/D"/>
</dbReference>
<feature type="transmembrane region" description="Helical" evidence="9">
    <location>
        <begin position="364"/>
        <end position="381"/>
    </location>
</feature>
<dbReference type="KEGG" id="nsn:EXE58_07435"/>
<feature type="transmembrane region" description="Helical" evidence="9">
    <location>
        <begin position="184"/>
        <end position="209"/>
    </location>
</feature>
<evidence type="ECO:0000256" key="6">
    <source>
        <dbReference type="ARBA" id="ARBA00022989"/>
    </source>
</evidence>
<evidence type="ECO:0000259" key="12">
    <source>
        <dbReference type="Pfam" id="PF05425"/>
    </source>
</evidence>
<evidence type="ECO:0000256" key="7">
    <source>
        <dbReference type="ARBA" id="ARBA00023008"/>
    </source>
</evidence>
<dbReference type="GO" id="GO:0006825">
    <property type="term" value="P:copper ion transport"/>
    <property type="evidence" value="ECO:0007669"/>
    <property type="project" value="InterPro"/>
</dbReference>
<sequence length="540" mass="55729">MTLLRRVAALLAALAVLTLAQVVAAGPATAHAELVSTNPLNGAQLADAPGEVVLEFTESVALLDDGIRLLGAGGDAVPTPAPVTDGSTVRWAMPRDLPDGAYVVSWRVVSGDSHPVTGAFSFGVGEGVTVNPVEAEQGPAVDAPVQVVAARFVGYLGFVLVTGAVVFALCCWRPARRHPRTHVLLRTGLVLAATAAVLALLFQGPYVTARPLSDLFDRALLSETTHSSFGAWTQVRLFILLAMGAILWPRGALENKVNRWIAVTGVAGVAITFSGTAHAAASGAVTERAVDAAHVLAAGIWVGGLVALTAAASGRGEKPDTHAIRAFSRVALLSVLLLVATGTVNSLYRLDALDSLWRSDYGRLLAVKILVVGTAVAVAAVSRRRARQGADQVRGSVRVEVVTTVLVLALTAVLATVTPPATTDPAPAESTATGPVSVDMDLAAGASAQLEVDPATVAGSRLAVELVDSEGGPLDARQVRLTATLPEEGIGPLDITLGGAAPGHWHGAFTFPYAGEWRLTLTVEDRRQAAVVTSGTVDIR</sequence>
<dbReference type="Pfam" id="PF04234">
    <property type="entry name" value="CopC"/>
    <property type="match status" value="1"/>
</dbReference>
<feature type="transmembrane region" description="Helical" evidence="9">
    <location>
        <begin position="326"/>
        <end position="344"/>
    </location>
</feature>
<dbReference type="InterPro" id="IPR014755">
    <property type="entry name" value="Cu-Rt/internalin_Ig-like"/>
</dbReference>
<evidence type="ECO:0000256" key="4">
    <source>
        <dbReference type="ARBA" id="ARBA00022723"/>
    </source>
</evidence>
<keyword evidence="3 9" id="KW-0812">Transmembrane</keyword>
<dbReference type="PANTHER" id="PTHR34820:SF4">
    <property type="entry name" value="INNER MEMBRANE PROTEIN YEBZ"/>
    <property type="match status" value="1"/>
</dbReference>
<feature type="chain" id="PRO_5039212805" description="Copper resistance protein CopC" evidence="10">
    <location>
        <begin position="25"/>
        <end position="540"/>
    </location>
</feature>
<dbReference type="Gene3D" id="2.60.40.1220">
    <property type="match status" value="1"/>
</dbReference>
<feature type="transmembrane region" description="Helical" evidence="9">
    <location>
        <begin position="152"/>
        <end position="172"/>
    </location>
</feature>
<dbReference type="GO" id="GO:0005507">
    <property type="term" value="F:copper ion binding"/>
    <property type="evidence" value="ECO:0007669"/>
    <property type="project" value="InterPro"/>
</dbReference>
<dbReference type="OrthoDB" id="5242236at2"/>
<evidence type="ECO:0000256" key="5">
    <source>
        <dbReference type="ARBA" id="ARBA00022729"/>
    </source>
</evidence>
<dbReference type="RefSeq" id="WP_135267294.1">
    <property type="nucleotide sequence ID" value="NZ_CP038436.1"/>
</dbReference>
<feature type="signal peptide" evidence="10">
    <location>
        <begin position="1"/>
        <end position="24"/>
    </location>
</feature>
<dbReference type="InterPro" id="IPR014756">
    <property type="entry name" value="Ig_E-set"/>
</dbReference>
<accession>A0A4V1BM66</accession>
<dbReference type="EMBL" id="CP038436">
    <property type="protein sequence ID" value="QBX55302.1"/>
    <property type="molecule type" value="Genomic_DNA"/>
</dbReference>
<dbReference type="GO" id="GO:0005886">
    <property type="term" value="C:plasma membrane"/>
    <property type="evidence" value="ECO:0007669"/>
    <property type="project" value="UniProtKB-SubCell"/>
</dbReference>
<evidence type="ECO:0000256" key="1">
    <source>
        <dbReference type="ARBA" id="ARBA00004651"/>
    </source>
</evidence>
<feature type="domain" description="CopC" evidence="11">
    <location>
        <begin position="31"/>
        <end position="124"/>
    </location>
</feature>
<keyword evidence="4" id="KW-0479">Metal-binding</keyword>
<keyword evidence="2" id="KW-1003">Cell membrane</keyword>
<organism evidence="13 14">
    <name type="scientific">Nocardioides seonyuensis</name>
    <dbReference type="NCBI Taxonomy" id="2518371"/>
    <lineage>
        <taxon>Bacteria</taxon>
        <taxon>Bacillati</taxon>
        <taxon>Actinomycetota</taxon>
        <taxon>Actinomycetes</taxon>
        <taxon>Propionibacteriales</taxon>
        <taxon>Nocardioidaceae</taxon>
        <taxon>Nocardioides</taxon>
    </lineage>
</organism>
<evidence type="ECO:0000256" key="8">
    <source>
        <dbReference type="ARBA" id="ARBA00023136"/>
    </source>
</evidence>
<keyword evidence="7" id="KW-0186">Copper</keyword>
<reference evidence="13 14" key="1">
    <citation type="submission" date="2019-03" db="EMBL/GenBank/DDBJ databases">
        <title>Three New Species of Nocardioides, Nocardioides euryhalodurans sp. nov., Nocardioides seonyuensis sp. nov. and Nocardioides eburneoflavus sp. nov. Iolated from Soil.</title>
        <authorList>
            <person name="Roh S.G."/>
            <person name="Lee C."/>
            <person name="Kim M.-K."/>
            <person name="Kim S.B."/>
        </authorList>
    </citation>
    <scope>NUCLEOTIDE SEQUENCE [LARGE SCALE GENOMIC DNA]</scope>
    <source>
        <strain evidence="13 14">MMS17-SY207-3</strain>
    </source>
</reference>
<dbReference type="Proteomes" id="UP000294853">
    <property type="component" value="Chromosome"/>
</dbReference>
<dbReference type="PANTHER" id="PTHR34820">
    <property type="entry name" value="INNER MEMBRANE PROTEIN YEBZ"/>
    <property type="match status" value="1"/>
</dbReference>
<evidence type="ECO:0000256" key="2">
    <source>
        <dbReference type="ARBA" id="ARBA00022475"/>
    </source>
</evidence>
<comment type="subcellular location">
    <subcellularLocation>
        <location evidence="1">Cell membrane</location>
        <topology evidence="1">Multi-pass membrane protein</topology>
    </subcellularLocation>
</comment>
<feature type="transmembrane region" description="Helical" evidence="9">
    <location>
        <begin position="401"/>
        <end position="421"/>
    </location>
</feature>
<dbReference type="Pfam" id="PF05751">
    <property type="entry name" value="FixH"/>
    <property type="match status" value="1"/>
</dbReference>
<gene>
    <name evidence="13" type="ORF">EXE58_07435</name>
</gene>
<proteinExistence type="predicted"/>
<dbReference type="InterPro" id="IPR008620">
    <property type="entry name" value="FixH"/>
</dbReference>
<keyword evidence="14" id="KW-1185">Reference proteome</keyword>
<dbReference type="SUPFAM" id="SSF81296">
    <property type="entry name" value="E set domains"/>
    <property type="match status" value="1"/>
</dbReference>
<feature type="transmembrane region" description="Helical" evidence="9">
    <location>
        <begin position="229"/>
        <end position="248"/>
    </location>
</feature>
<feature type="domain" description="Copper resistance protein D" evidence="12">
    <location>
        <begin position="323"/>
        <end position="414"/>
    </location>
</feature>
<keyword evidence="8 9" id="KW-0472">Membrane</keyword>
<evidence type="ECO:0000256" key="10">
    <source>
        <dbReference type="SAM" id="SignalP"/>
    </source>
</evidence>
<evidence type="ECO:0000313" key="14">
    <source>
        <dbReference type="Proteomes" id="UP000294853"/>
    </source>
</evidence>
<dbReference type="AlphaFoldDB" id="A0A4V1BM66"/>
<dbReference type="GO" id="GO:0042597">
    <property type="term" value="C:periplasmic space"/>
    <property type="evidence" value="ECO:0007669"/>
    <property type="project" value="InterPro"/>
</dbReference>
<dbReference type="Pfam" id="PF05425">
    <property type="entry name" value="CopD"/>
    <property type="match status" value="1"/>
</dbReference>
<keyword evidence="5 10" id="KW-0732">Signal</keyword>
<dbReference type="InterPro" id="IPR007348">
    <property type="entry name" value="CopC_dom"/>
</dbReference>
<keyword evidence="6 9" id="KW-1133">Transmembrane helix</keyword>
<feature type="transmembrane region" description="Helical" evidence="9">
    <location>
        <begin position="293"/>
        <end position="314"/>
    </location>
</feature>
<dbReference type="InterPro" id="IPR008457">
    <property type="entry name" value="Cu-R_CopD_dom"/>
</dbReference>
<name>A0A4V1BM66_9ACTN</name>